<evidence type="ECO:0000313" key="2">
    <source>
        <dbReference type="Proteomes" id="UP001217417"/>
    </source>
</evidence>
<dbReference type="GeneID" id="80879791"/>
<sequence>MLWKPIKRLLKKAQAAYQEAATKREFQIGDIAAQGVAQPLPYPLFDLSQMAINEYNPSLLFGSCAPVDPQVPTLNPDWQRFLMDSEASDSIEENAFEAWPFAFDAP</sequence>
<protein>
    <submittedName>
        <fullName evidence="1">Uncharacterized protein</fullName>
    </submittedName>
</protein>
<keyword evidence="2" id="KW-1185">Reference proteome</keyword>
<gene>
    <name evidence="1" type="ORF">POJ06DRAFT_147775</name>
</gene>
<name>A0AAD7VRL3_9ASCO</name>
<reference evidence="1" key="1">
    <citation type="submission" date="2023-03" db="EMBL/GenBank/DDBJ databases">
        <title>Near-Complete genome sequence of Lipomyces tetrasporous NRRL Y-64009, an oleaginous yeast capable of growing on lignocellulosic hydrolysates.</title>
        <authorList>
            <consortium name="Lawrence Berkeley National Laboratory"/>
            <person name="Jagtap S.S."/>
            <person name="Liu J.-J."/>
            <person name="Walukiewicz H.E."/>
            <person name="Pangilinan J."/>
            <person name="Lipzen A."/>
            <person name="Ahrendt S."/>
            <person name="Koriabine M."/>
            <person name="Cobaugh K."/>
            <person name="Salamov A."/>
            <person name="Yoshinaga Y."/>
            <person name="Ng V."/>
            <person name="Daum C."/>
            <person name="Grigoriev I.V."/>
            <person name="Slininger P.J."/>
            <person name="Dien B.S."/>
            <person name="Jin Y.-S."/>
            <person name="Rao C.V."/>
        </authorList>
    </citation>
    <scope>NUCLEOTIDE SEQUENCE</scope>
    <source>
        <strain evidence="1">NRRL Y-64009</strain>
    </source>
</reference>
<dbReference type="AlphaFoldDB" id="A0AAD7VRL3"/>
<evidence type="ECO:0000313" key="1">
    <source>
        <dbReference type="EMBL" id="KAJ8098245.1"/>
    </source>
</evidence>
<organism evidence="1 2">
    <name type="scientific">Lipomyces tetrasporus</name>
    <dbReference type="NCBI Taxonomy" id="54092"/>
    <lineage>
        <taxon>Eukaryota</taxon>
        <taxon>Fungi</taxon>
        <taxon>Dikarya</taxon>
        <taxon>Ascomycota</taxon>
        <taxon>Saccharomycotina</taxon>
        <taxon>Lipomycetes</taxon>
        <taxon>Lipomycetales</taxon>
        <taxon>Lipomycetaceae</taxon>
        <taxon>Lipomyces</taxon>
    </lineage>
</organism>
<accession>A0AAD7VRL3</accession>
<dbReference type="Proteomes" id="UP001217417">
    <property type="component" value="Unassembled WGS sequence"/>
</dbReference>
<dbReference type="RefSeq" id="XP_056041695.1">
    <property type="nucleotide sequence ID" value="XM_056184625.1"/>
</dbReference>
<dbReference type="EMBL" id="JARPMG010000009">
    <property type="protein sequence ID" value="KAJ8098245.1"/>
    <property type="molecule type" value="Genomic_DNA"/>
</dbReference>
<comment type="caution">
    <text evidence="1">The sequence shown here is derived from an EMBL/GenBank/DDBJ whole genome shotgun (WGS) entry which is preliminary data.</text>
</comment>
<proteinExistence type="predicted"/>